<dbReference type="RefSeq" id="WP_376839291.1">
    <property type="nucleotide sequence ID" value="NZ_JBHMAU010000038.1"/>
</dbReference>
<dbReference type="PROSITE" id="PS00211">
    <property type="entry name" value="ABC_TRANSPORTER_1"/>
    <property type="match status" value="1"/>
</dbReference>
<evidence type="ECO:0000256" key="9">
    <source>
        <dbReference type="ARBA" id="ARBA00023136"/>
    </source>
</evidence>
<dbReference type="GO" id="GO:0005524">
    <property type="term" value="F:ATP binding"/>
    <property type="evidence" value="ECO:0007669"/>
    <property type="project" value="UniProtKB-KW"/>
</dbReference>
<evidence type="ECO:0000256" key="1">
    <source>
        <dbReference type="ARBA" id="ARBA00004202"/>
    </source>
</evidence>
<evidence type="ECO:0000313" key="12">
    <source>
        <dbReference type="EMBL" id="MFB9775824.1"/>
    </source>
</evidence>
<reference evidence="12 13" key="1">
    <citation type="submission" date="2024-09" db="EMBL/GenBank/DDBJ databases">
        <authorList>
            <person name="Sun Q."/>
            <person name="Mori K."/>
        </authorList>
    </citation>
    <scope>NUCLEOTIDE SEQUENCE [LARGE SCALE GENOMIC DNA]</scope>
    <source>
        <strain evidence="12 13">JCM 11683</strain>
    </source>
</reference>
<dbReference type="InterPro" id="IPR027417">
    <property type="entry name" value="P-loop_NTPase"/>
</dbReference>
<dbReference type="SMART" id="SM00382">
    <property type="entry name" value="AAA"/>
    <property type="match status" value="1"/>
</dbReference>
<evidence type="ECO:0000313" key="13">
    <source>
        <dbReference type="Proteomes" id="UP001589707"/>
    </source>
</evidence>
<dbReference type="InterPro" id="IPR017871">
    <property type="entry name" value="ABC_transporter-like_CS"/>
</dbReference>
<evidence type="ECO:0000256" key="10">
    <source>
        <dbReference type="SAM" id="MobiDB-lite"/>
    </source>
</evidence>
<organism evidence="12 13">
    <name type="scientific">Brevibacterium otitidis</name>
    <dbReference type="NCBI Taxonomy" id="53364"/>
    <lineage>
        <taxon>Bacteria</taxon>
        <taxon>Bacillati</taxon>
        <taxon>Actinomycetota</taxon>
        <taxon>Actinomycetes</taxon>
        <taxon>Micrococcales</taxon>
        <taxon>Brevibacteriaceae</taxon>
        <taxon>Brevibacterium</taxon>
    </lineage>
</organism>
<dbReference type="EMBL" id="JBHMAU010000038">
    <property type="protein sequence ID" value="MFB9775824.1"/>
    <property type="molecule type" value="Genomic_DNA"/>
</dbReference>
<evidence type="ECO:0000256" key="3">
    <source>
        <dbReference type="ARBA" id="ARBA00022475"/>
    </source>
</evidence>
<keyword evidence="7" id="KW-0408">Iron</keyword>
<evidence type="ECO:0000256" key="2">
    <source>
        <dbReference type="ARBA" id="ARBA00022448"/>
    </source>
</evidence>
<gene>
    <name evidence="12" type="ORF">ACFFN1_05280</name>
</gene>
<evidence type="ECO:0000256" key="4">
    <source>
        <dbReference type="ARBA" id="ARBA00022496"/>
    </source>
</evidence>
<keyword evidence="3" id="KW-1003">Cell membrane</keyword>
<feature type="compositionally biased region" description="Low complexity" evidence="10">
    <location>
        <begin position="271"/>
        <end position="290"/>
    </location>
</feature>
<dbReference type="PROSITE" id="PS50893">
    <property type="entry name" value="ABC_TRANSPORTER_2"/>
    <property type="match status" value="1"/>
</dbReference>
<evidence type="ECO:0000256" key="5">
    <source>
        <dbReference type="ARBA" id="ARBA00022741"/>
    </source>
</evidence>
<dbReference type="InterPro" id="IPR003593">
    <property type="entry name" value="AAA+_ATPase"/>
</dbReference>
<keyword evidence="5" id="KW-0547">Nucleotide-binding</keyword>
<evidence type="ECO:0000259" key="11">
    <source>
        <dbReference type="PROSITE" id="PS50893"/>
    </source>
</evidence>
<dbReference type="InterPro" id="IPR051535">
    <property type="entry name" value="Siderophore_ABC-ATPase"/>
</dbReference>
<evidence type="ECO:0000256" key="7">
    <source>
        <dbReference type="ARBA" id="ARBA00023004"/>
    </source>
</evidence>
<proteinExistence type="predicted"/>
<dbReference type="Pfam" id="PF00005">
    <property type="entry name" value="ABC_tran"/>
    <property type="match status" value="1"/>
</dbReference>
<protein>
    <submittedName>
        <fullName evidence="12">ABC transporter ATP-binding protein</fullName>
    </submittedName>
</protein>
<keyword evidence="6 12" id="KW-0067">ATP-binding</keyword>
<comment type="subcellular location">
    <subcellularLocation>
        <location evidence="1">Cell membrane</location>
        <topology evidence="1">Peripheral membrane protein</topology>
    </subcellularLocation>
</comment>
<feature type="domain" description="ABC transporter" evidence="11">
    <location>
        <begin position="10"/>
        <end position="247"/>
    </location>
</feature>
<dbReference type="CDD" id="cd03214">
    <property type="entry name" value="ABC_Iron-Siderophores_B12_Hemin"/>
    <property type="match status" value="1"/>
</dbReference>
<dbReference type="PANTHER" id="PTHR42771">
    <property type="entry name" value="IRON(3+)-HYDROXAMATE IMPORT ATP-BINDING PROTEIN FHUC"/>
    <property type="match status" value="1"/>
</dbReference>
<dbReference type="Gene3D" id="3.40.50.300">
    <property type="entry name" value="P-loop containing nucleotide triphosphate hydrolases"/>
    <property type="match status" value="1"/>
</dbReference>
<name>A0ABV5X0I4_9MICO</name>
<evidence type="ECO:0000256" key="6">
    <source>
        <dbReference type="ARBA" id="ARBA00022840"/>
    </source>
</evidence>
<keyword evidence="13" id="KW-1185">Reference proteome</keyword>
<dbReference type="SUPFAM" id="SSF52540">
    <property type="entry name" value="P-loop containing nucleoside triphosphate hydrolases"/>
    <property type="match status" value="1"/>
</dbReference>
<keyword evidence="8" id="KW-0406">Ion transport</keyword>
<accession>A0ABV5X0I4</accession>
<keyword evidence="2" id="KW-0813">Transport</keyword>
<dbReference type="PANTHER" id="PTHR42771:SF2">
    <property type="entry name" value="IRON(3+)-HYDROXAMATE IMPORT ATP-BINDING PROTEIN FHUC"/>
    <property type="match status" value="1"/>
</dbReference>
<dbReference type="InterPro" id="IPR003439">
    <property type="entry name" value="ABC_transporter-like_ATP-bd"/>
</dbReference>
<sequence length="296" mass="30985">MITTPSRPGLHGRNLHLGYSRGDVITDVTVDLTPGSITALVGPNGSGKSTLLRGLARLQPLSAGTVEFSDGTDVAELPSRALARRLTMLAQSRPVPQGMPVRSAVALGRHPHQGRFRTGDRDGQAVVERAMELTGVAAVADTAVHELSGGQLQRVWLASCLAQDTEVLLLDEPTNHLDLKHQVELLELLDSLAHDHGVSIGVVLHDLNHAAAVADHIVLLSGGRAVAAGAPAEVLDGPLLSRVYDIEITSAPDHASGRISVQPRPLRRSDSGSSASPSRRSRPSTSAGAPTTEGTP</sequence>
<comment type="caution">
    <text evidence="12">The sequence shown here is derived from an EMBL/GenBank/DDBJ whole genome shotgun (WGS) entry which is preliminary data.</text>
</comment>
<evidence type="ECO:0000256" key="8">
    <source>
        <dbReference type="ARBA" id="ARBA00023065"/>
    </source>
</evidence>
<keyword evidence="9" id="KW-0472">Membrane</keyword>
<feature type="region of interest" description="Disordered" evidence="10">
    <location>
        <begin position="254"/>
        <end position="296"/>
    </location>
</feature>
<dbReference type="Proteomes" id="UP001589707">
    <property type="component" value="Unassembled WGS sequence"/>
</dbReference>
<keyword evidence="4" id="KW-0410">Iron transport</keyword>